<dbReference type="EMBL" id="KZ819188">
    <property type="protein sequence ID" value="PWZ02910.1"/>
    <property type="molecule type" value="Genomic_DNA"/>
</dbReference>
<sequence>MLQRRYMPSAGGALLPRCGTFGCPCIVLHLLHPSCTVMYDTPPLLAVPPTVNQTPCPGLGLPHCLLMLWTAPRSPRISRAAQPHNRFFCIHDCVFCPPQARPDSAPASHITPPQIHVRMYSSVWPALQPCLRIFRAATETPLRCPDPGLPYAPLLPPYIFAFLSVANRSFPFNHMLRRRFCVPAACRVGIAGHKLRTSHAKPITLFHFSRKNLC</sequence>
<gene>
    <name evidence="1" type="ORF">BCV70DRAFT_8236</name>
</gene>
<reference evidence="1 2" key="1">
    <citation type="journal article" date="2018" name="Mol. Biol. Evol.">
        <title>Broad Genomic Sampling Reveals a Smut Pathogenic Ancestry of the Fungal Clade Ustilaginomycotina.</title>
        <authorList>
            <person name="Kijpornyongpan T."/>
            <person name="Mondo S.J."/>
            <person name="Barry K."/>
            <person name="Sandor L."/>
            <person name="Lee J."/>
            <person name="Lipzen A."/>
            <person name="Pangilinan J."/>
            <person name="LaButti K."/>
            <person name="Hainaut M."/>
            <person name="Henrissat B."/>
            <person name="Grigoriev I.V."/>
            <person name="Spatafora J.W."/>
            <person name="Aime M.C."/>
        </authorList>
    </citation>
    <scope>NUCLEOTIDE SEQUENCE [LARGE SCALE GENOMIC DNA]</scope>
    <source>
        <strain evidence="1 2">MCA 3645</strain>
    </source>
</reference>
<dbReference type="Proteomes" id="UP000246740">
    <property type="component" value="Unassembled WGS sequence"/>
</dbReference>
<accession>A0A317XYA6</accession>
<dbReference type="InParanoid" id="A0A317XYA6"/>
<name>A0A317XYA6_9BASI</name>
<protein>
    <submittedName>
        <fullName evidence="1">Uncharacterized protein</fullName>
    </submittedName>
</protein>
<organism evidence="1 2">
    <name type="scientific">Testicularia cyperi</name>
    <dbReference type="NCBI Taxonomy" id="1882483"/>
    <lineage>
        <taxon>Eukaryota</taxon>
        <taxon>Fungi</taxon>
        <taxon>Dikarya</taxon>
        <taxon>Basidiomycota</taxon>
        <taxon>Ustilaginomycotina</taxon>
        <taxon>Ustilaginomycetes</taxon>
        <taxon>Ustilaginales</taxon>
        <taxon>Anthracoideaceae</taxon>
        <taxon>Testicularia</taxon>
    </lineage>
</organism>
<evidence type="ECO:0000313" key="1">
    <source>
        <dbReference type="EMBL" id="PWZ02910.1"/>
    </source>
</evidence>
<evidence type="ECO:0000313" key="2">
    <source>
        <dbReference type="Proteomes" id="UP000246740"/>
    </source>
</evidence>
<dbReference type="AlphaFoldDB" id="A0A317XYA6"/>
<keyword evidence="2" id="KW-1185">Reference proteome</keyword>
<proteinExistence type="predicted"/>